<dbReference type="Pfam" id="PF14344">
    <property type="entry name" value="DUF4397"/>
    <property type="match status" value="1"/>
</dbReference>
<feature type="chain" id="PRO_5030936690" description="DUF4397 domain-containing protein" evidence="1">
    <location>
        <begin position="23"/>
        <end position="304"/>
    </location>
</feature>
<evidence type="ECO:0000256" key="1">
    <source>
        <dbReference type="SAM" id="SignalP"/>
    </source>
</evidence>
<protein>
    <recommendedName>
        <fullName evidence="2">DUF4397 domain-containing protein</fullName>
    </recommendedName>
</protein>
<evidence type="ECO:0000259" key="2">
    <source>
        <dbReference type="Pfam" id="PF14344"/>
    </source>
</evidence>
<proteinExistence type="predicted"/>
<sequence length="304" mass="31336">MKKILYMAVCLLILLVSSCKKSVITQISNPATGGRIKFFHAAPGVPALNVLVDGVQINAAVNQSVTDNQVATSIVTGYAYSTGFPASNYAVIASGNHEIKIGTAIPVPALVSAQTVAPGTTISTITQAIADTSVYSVFTCGLPGSTTTPLTSLVIKDVFPVAAAGKAYVRLINLIPNGGAVDVTGTYTPVNGTSTTVTPITNISYGKVSSFIAVDVNTVSTTSYVFQSNLAGTATKLGSTVTASLAPGRYYTLILKGLAADYPVPGTSIVLKATARPTTPATDPTTKFPEIYFNVPGLVSYTNK</sequence>
<evidence type="ECO:0000313" key="3">
    <source>
        <dbReference type="EMBL" id="MBB6500097.1"/>
    </source>
</evidence>
<dbReference type="Proteomes" id="UP000521017">
    <property type="component" value="Unassembled WGS sequence"/>
</dbReference>
<gene>
    <name evidence="3" type="ORF">HDF25_002241</name>
</gene>
<comment type="caution">
    <text evidence="3">The sequence shown here is derived from an EMBL/GenBank/DDBJ whole genome shotgun (WGS) entry which is preliminary data.</text>
</comment>
<dbReference type="PROSITE" id="PS51257">
    <property type="entry name" value="PROKAR_LIPOPROTEIN"/>
    <property type="match status" value="1"/>
</dbReference>
<dbReference type="RefSeq" id="WP_184624814.1">
    <property type="nucleotide sequence ID" value="NZ_JACHCC010000005.1"/>
</dbReference>
<dbReference type="EMBL" id="JACHCC010000005">
    <property type="protein sequence ID" value="MBB6500097.1"/>
    <property type="molecule type" value="Genomic_DNA"/>
</dbReference>
<dbReference type="InterPro" id="IPR025510">
    <property type="entry name" value="DUF4397"/>
</dbReference>
<dbReference type="AlphaFoldDB" id="A0A7X0J5B1"/>
<reference evidence="3 4" key="1">
    <citation type="submission" date="2020-08" db="EMBL/GenBank/DDBJ databases">
        <title>Genomic Encyclopedia of Type Strains, Phase IV (KMG-V): Genome sequencing to study the core and pangenomes of soil and plant-associated prokaryotes.</title>
        <authorList>
            <person name="Whitman W."/>
        </authorList>
    </citation>
    <scope>NUCLEOTIDE SEQUENCE [LARGE SCALE GENOMIC DNA]</scope>
    <source>
        <strain evidence="3 4">M2T3</strain>
    </source>
</reference>
<name>A0A7X0J5B1_9SPHI</name>
<feature type="domain" description="DUF4397" evidence="2">
    <location>
        <begin position="35"/>
        <end position="184"/>
    </location>
</feature>
<organism evidence="3 4">
    <name type="scientific">Pedobacter cryoconitis</name>
    <dbReference type="NCBI Taxonomy" id="188932"/>
    <lineage>
        <taxon>Bacteria</taxon>
        <taxon>Pseudomonadati</taxon>
        <taxon>Bacteroidota</taxon>
        <taxon>Sphingobacteriia</taxon>
        <taxon>Sphingobacteriales</taxon>
        <taxon>Sphingobacteriaceae</taxon>
        <taxon>Pedobacter</taxon>
    </lineage>
</organism>
<feature type="signal peptide" evidence="1">
    <location>
        <begin position="1"/>
        <end position="22"/>
    </location>
</feature>
<accession>A0A7X0J5B1</accession>
<keyword evidence="1" id="KW-0732">Signal</keyword>
<evidence type="ECO:0000313" key="4">
    <source>
        <dbReference type="Proteomes" id="UP000521017"/>
    </source>
</evidence>